<dbReference type="PANTHER" id="PTHR47167">
    <property type="entry name" value="SERINE/THREONINE-PROTEIN KINASE TAO1-LIKE PROTEIN"/>
    <property type="match status" value="1"/>
</dbReference>
<evidence type="ECO:0000256" key="2">
    <source>
        <dbReference type="ARBA" id="ARBA00022527"/>
    </source>
</evidence>
<evidence type="ECO:0000256" key="5">
    <source>
        <dbReference type="ARBA" id="ARBA00022777"/>
    </source>
</evidence>
<proteinExistence type="predicted"/>
<evidence type="ECO:0000313" key="10">
    <source>
        <dbReference type="EMBL" id="NDJ92366.1"/>
    </source>
</evidence>
<dbReference type="GO" id="GO:0005737">
    <property type="term" value="C:cytoplasm"/>
    <property type="evidence" value="ECO:0007669"/>
    <property type="project" value="TreeGrafter"/>
</dbReference>
<evidence type="ECO:0000256" key="7">
    <source>
        <dbReference type="ARBA" id="ARBA00047899"/>
    </source>
</evidence>
<comment type="catalytic activity">
    <reaction evidence="8">
        <text>L-seryl-[protein] + ATP = O-phospho-L-seryl-[protein] + ADP + H(+)</text>
        <dbReference type="Rhea" id="RHEA:17989"/>
        <dbReference type="Rhea" id="RHEA-COMP:9863"/>
        <dbReference type="Rhea" id="RHEA-COMP:11604"/>
        <dbReference type="ChEBI" id="CHEBI:15378"/>
        <dbReference type="ChEBI" id="CHEBI:29999"/>
        <dbReference type="ChEBI" id="CHEBI:30616"/>
        <dbReference type="ChEBI" id="CHEBI:83421"/>
        <dbReference type="ChEBI" id="CHEBI:456216"/>
        <dbReference type="EC" id="2.7.11.1"/>
    </reaction>
</comment>
<sequence>MLDHQKIHQKFVETTKCNNDKAVRVLLEKQENELDKIHKQRKSVLKKITKSYGVINYEKKNLFHTFRSIQHKARRHAKNLSFLGAGDLKPLYNEPSLLTISSSNDNKNNSLNAIDKVNIKHQTTVTEINTKFINEKYQLLISQCESLGKIELEEVSYLARTEVNKIEQIYRMKKIHLQKLHDLETESQNDYMKRKIHEMEKKHLFDQKNIPKELKLKEMQISKLYKDCIKSIQQHYKALSKMTLEKTPKENHQNVRDKLKEEKMQKIIDIKYNMDQHITSLVNFDQLKLCDIQSNQKFELQQQLNYELKSLKQYQNSQIHQLNIAKGKDLENIAKKYDQITDDSNNKLLSDLSSLHINHSDALSRYSFNNQFTHSLIDTKSTTNSNLNLPFQISSLHITPNLDSQSLSDSIDNKSSSQNSSKM</sequence>
<dbReference type="InterPro" id="IPR051234">
    <property type="entry name" value="TAO_STE20_kinase"/>
</dbReference>
<keyword evidence="4" id="KW-0547">Nucleotide-binding</keyword>
<keyword evidence="3" id="KW-0808">Transferase</keyword>
<dbReference type="GO" id="GO:0004674">
    <property type="term" value="F:protein serine/threonine kinase activity"/>
    <property type="evidence" value="ECO:0007669"/>
    <property type="project" value="UniProtKB-KW"/>
</dbReference>
<evidence type="ECO:0000256" key="1">
    <source>
        <dbReference type="ARBA" id="ARBA00012513"/>
    </source>
</evidence>
<protein>
    <recommendedName>
        <fullName evidence="1">non-specific serine/threonine protein kinase</fullName>
        <ecNumber evidence="1">2.7.11.1</ecNumber>
    </recommendedName>
</protein>
<dbReference type="EMBL" id="GHBP01000553">
    <property type="protein sequence ID" value="NDJ92366.1"/>
    <property type="molecule type" value="Transcribed_RNA"/>
</dbReference>
<evidence type="ECO:0000256" key="3">
    <source>
        <dbReference type="ARBA" id="ARBA00022679"/>
    </source>
</evidence>
<dbReference type="GO" id="GO:0005524">
    <property type="term" value="F:ATP binding"/>
    <property type="evidence" value="ECO:0007669"/>
    <property type="project" value="UniProtKB-KW"/>
</dbReference>
<name>A0A6G3MEJ5_HENSL</name>
<keyword evidence="5 10" id="KW-0418">Kinase</keyword>
<keyword evidence="6" id="KW-0067">ATP-binding</keyword>
<reference evidence="10" key="1">
    <citation type="submission" date="2018-11" db="EMBL/GenBank/DDBJ databases">
        <title>Henneguya salminicola genome and transcriptome.</title>
        <authorList>
            <person name="Yahalomi D."/>
            <person name="Atkinson S.D."/>
            <person name="Neuhof M."/>
            <person name="Chang E.S."/>
            <person name="Philippe H."/>
            <person name="Cartwright P."/>
            <person name="Bartholomew J.L."/>
            <person name="Huchon D."/>
        </authorList>
    </citation>
    <scope>NUCLEOTIDE SEQUENCE</scope>
    <source>
        <strain evidence="10">Hz1</strain>
        <tissue evidence="10">Whole</tissue>
    </source>
</reference>
<dbReference type="PANTHER" id="PTHR47167:SF4">
    <property type="entry name" value="SERINE_THREONINE-PROTEIN KINASE TAO"/>
    <property type="match status" value="1"/>
</dbReference>
<feature type="region of interest" description="Disordered" evidence="9">
    <location>
        <begin position="404"/>
        <end position="423"/>
    </location>
</feature>
<comment type="catalytic activity">
    <reaction evidence="7">
        <text>L-threonyl-[protein] + ATP = O-phospho-L-threonyl-[protein] + ADP + H(+)</text>
        <dbReference type="Rhea" id="RHEA:46608"/>
        <dbReference type="Rhea" id="RHEA-COMP:11060"/>
        <dbReference type="Rhea" id="RHEA-COMP:11605"/>
        <dbReference type="ChEBI" id="CHEBI:15378"/>
        <dbReference type="ChEBI" id="CHEBI:30013"/>
        <dbReference type="ChEBI" id="CHEBI:30616"/>
        <dbReference type="ChEBI" id="CHEBI:61977"/>
        <dbReference type="ChEBI" id="CHEBI:456216"/>
        <dbReference type="EC" id="2.7.11.1"/>
    </reaction>
</comment>
<organism evidence="10">
    <name type="scientific">Henneguya salminicola</name>
    <name type="common">Myxosporean</name>
    <dbReference type="NCBI Taxonomy" id="69463"/>
    <lineage>
        <taxon>Eukaryota</taxon>
        <taxon>Metazoa</taxon>
        <taxon>Cnidaria</taxon>
        <taxon>Myxozoa</taxon>
        <taxon>Myxosporea</taxon>
        <taxon>Bivalvulida</taxon>
        <taxon>Platysporina</taxon>
        <taxon>Myxobolidae</taxon>
        <taxon>Henneguya</taxon>
    </lineage>
</organism>
<dbReference type="AlphaFoldDB" id="A0A6G3MEJ5"/>
<evidence type="ECO:0000256" key="8">
    <source>
        <dbReference type="ARBA" id="ARBA00048679"/>
    </source>
</evidence>
<evidence type="ECO:0000256" key="9">
    <source>
        <dbReference type="SAM" id="MobiDB-lite"/>
    </source>
</evidence>
<accession>A0A6G3MEJ5</accession>
<evidence type="ECO:0000256" key="4">
    <source>
        <dbReference type="ARBA" id="ARBA00022741"/>
    </source>
</evidence>
<keyword evidence="2" id="KW-0723">Serine/threonine-protein kinase</keyword>
<evidence type="ECO:0000256" key="6">
    <source>
        <dbReference type="ARBA" id="ARBA00022840"/>
    </source>
</evidence>
<dbReference type="EC" id="2.7.11.1" evidence="1"/>